<dbReference type="EMBL" id="AJWJ01000445">
    <property type="protein sequence ID" value="KAF2070791.1"/>
    <property type="molecule type" value="Genomic_DNA"/>
</dbReference>
<protein>
    <submittedName>
        <fullName evidence="1">Uncharacterized protein</fullName>
    </submittedName>
</protein>
<accession>A0A8J4PQ34</accession>
<dbReference type="AlphaFoldDB" id="A0A8J4PQ34"/>
<sequence length="78" mass="8713">MADRSINRSIPPNQARIMIEKLARERHLDNIIKKTGQLKGKALELGSKDAPDDIDIAQLIILNSEIANHAKYGIKPNK</sequence>
<evidence type="ECO:0000313" key="1">
    <source>
        <dbReference type="EMBL" id="KAF2070791.1"/>
    </source>
</evidence>
<name>A0A8J4PQ34_9MYCE</name>
<dbReference type="Proteomes" id="UP000695562">
    <property type="component" value="Unassembled WGS sequence"/>
</dbReference>
<keyword evidence="2" id="KW-1185">Reference proteome</keyword>
<reference evidence="1" key="1">
    <citation type="submission" date="2020-01" db="EMBL/GenBank/DDBJ databases">
        <title>Development of genomics and gene disruption for Polysphondylium violaceum indicates a role for the polyketide synthase stlB in stalk morphogenesis.</title>
        <authorList>
            <person name="Narita B."/>
            <person name="Kawabe Y."/>
            <person name="Kin K."/>
            <person name="Saito T."/>
            <person name="Gibbs R."/>
            <person name="Kuspa A."/>
            <person name="Muzny D."/>
            <person name="Queller D."/>
            <person name="Richards S."/>
            <person name="Strassman J."/>
            <person name="Sucgang R."/>
            <person name="Worley K."/>
            <person name="Schaap P."/>
        </authorList>
    </citation>
    <scope>NUCLEOTIDE SEQUENCE</scope>
    <source>
        <strain evidence="1">QSvi11</strain>
    </source>
</reference>
<comment type="caution">
    <text evidence="1">The sequence shown here is derived from an EMBL/GenBank/DDBJ whole genome shotgun (WGS) entry which is preliminary data.</text>
</comment>
<organism evidence="1 2">
    <name type="scientific">Polysphondylium violaceum</name>
    <dbReference type="NCBI Taxonomy" id="133409"/>
    <lineage>
        <taxon>Eukaryota</taxon>
        <taxon>Amoebozoa</taxon>
        <taxon>Evosea</taxon>
        <taxon>Eumycetozoa</taxon>
        <taxon>Dictyostelia</taxon>
        <taxon>Dictyosteliales</taxon>
        <taxon>Dictyosteliaceae</taxon>
        <taxon>Polysphondylium</taxon>
    </lineage>
</organism>
<gene>
    <name evidence="1" type="ORF">CYY_007882</name>
</gene>
<proteinExistence type="predicted"/>
<evidence type="ECO:0000313" key="2">
    <source>
        <dbReference type="Proteomes" id="UP000695562"/>
    </source>
</evidence>